<dbReference type="PANTHER" id="PTHR34697:SF2">
    <property type="entry name" value="PHOSPHATIDYLGLYCEROL LYSYLTRANSFERASE"/>
    <property type="match status" value="1"/>
</dbReference>
<dbReference type="GO" id="GO:0055091">
    <property type="term" value="P:phospholipid homeostasis"/>
    <property type="evidence" value="ECO:0007669"/>
    <property type="project" value="TreeGrafter"/>
</dbReference>
<proteinExistence type="predicted"/>
<evidence type="ECO:0000256" key="3">
    <source>
        <dbReference type="ARBA" id="ARBA00022692"/>
    </source>
</evidence>
<dbReference type="EMBL" id="ADVG01000003">
    <property type="protein sequence ID" value="EFH85080.1"/>
    <property type="molecule type" value="Genomic_DNA"/>
</dbReference>
<evidence type="ECO:0000256" key="1">
    <source>
        <dbReference type="ARBA" id="ARBA00004651"/>
    </source>
</evidence>
<name>D6TYK5_KTERA</name>
<dbReference type="Proteomes" id="UP000004508">
    <property type="component" value="Unassembled WGS sequence"/>
</dbReference>
<evidence type="ECO:0000313" key="8">
    <source>
        <dbReference type="Proteomes" id="UP000004508"/>
    </source>
</evidence>
<evidence type="ECO:0000256" key="2">
    <source>
        <dbReference type="ARBA" id="ARBA00022475"/>
    </source>
</evidence>
<keyword evidence="3" id="KW-0812">Transmembrane</keyword>
<comment type="caution">
    <text evidence="7">The sequence shown here is derived from an EMBL/GenBank/DDBJ whole genome shotgun (WGS) entry which is preliminary data.</text>
</comment>
<keyword evidence="4" id="KW-1133">Transmembrane helix</keyword>
<keyword evidence="2" id="KW-1003">Cell membrane</keyword>
<organism evidence="7 8">
    <name type="scientific">Ktedonobacter racemifer DSM 44963</name>
    <dbReference type="NCBI Taxonomy" id="485913"/>
    <lineage>
        <taxon>Bacteria</taxon>
        <taxon>Bacillati</taxon>
        <taxon>Chloroflexota</taxon>
        <taxon>Ktedonobacteria</taxon>
        <taxon>Ktedonobacterales</taxon>
        <taxon>Ktedonobacteraceae</taxon>
        <taxon>Ktedonobacter</taxon>
    </lineage>
</organism>
<keyword evidence="5" id="KW-0472">Membrane</keyword>
<comment type="subcellular location">
    <subcellularLocation>
        <location evidence="1">Cell membrane</location>
        <topology evidence="1">Multi-pass membrane protein</topology>
    </subcellularLocation>
</comment>
<evidence type="ECO:0000259" key="6">
    <source>
        <dbReference type="Pfam" id="PF09924"/>
    </source>
</evidence>
<dbReference type="InterPro" id="IPR051211">
    <property type="entry name" value="PG_lysyltransferase"/>
</dbReference>
<sequence length="370" mass="41143">MDQRVPFRHPEADLLQLYGSHSLAFFGMAPENEQFLAPGNQGLITYRVVNRVAVALGDPLCAPEAVKAVTRSFLAFCRVHRWTVAFYQTGPDFLAIYRALHLHAFKMGEEAMLFPQTFSLQGPALAKVRTRCRHAQREGVQIQWYEGVLPAAVMQQLVSISDAWLESKGGQQAEETGFSTGKCSEIQTNARRADRLTGLLVPSHGALPALPLVTGVALTRSGQACAFVTFTPIYGVAEGSEGTGQRWGWALDLMRRTVDAPSGAMDLLLGQALERFRARGAHRASLALVALADTRQEMAQPWRYLVDLAARRMALFEQRQTLLRFKQKFAPCWESRYLVVDSRLALPKVALAVLRLRHYSGGGFMRLLTR</sequence>
<keyword evidence="8" id="KW-1185">Reference proteome</keyword>
<evidence type="ECO:0000256" key="5">
    <source>
        <dbReference type="ARBA" id="ARBA00023136"/>
    </source>
</evidence>
<dbReference type="InParanoid" id="D6TYK5"/>
<dbReference type="STRING" id="485913.Krac_6233"/>
<dbReference type="GO" id="GO:0005886">
    <property type="term" value="C:plasma membrane"/>
    <property type="evidence" value="ECO:0007669"/>
    <property type="project" value="UniProtKB-SubCell"/>
</dbReference>
<dbReference type="GO" id="GO:0016755">
    <property type="term" value="F:aminoacyltransferase activity"/>
    <property type="evidence" value="ECO:0007669"/>
    <property type="project" value="TreeGrafter"/>
</dbReference>
<accession>D6TYK5</accession>
<dbReference type="Pfam" id="PF09924">
    <property type="entry name" value="LPG_synthase_C"/>
    <property type="match status" value="1"/>
</dbReference>
<dbReference type="AlphaFoldDB" id="D6TYK5"/>
<dbReference type="InterPro" id="IPR024320">
    <property type="entry name" value="LPG_synthase_C"/>
</dbReference>
<protein>
    <recommendedName>
        <fullName evidence="6">Phosphatidylglycerol lysyltransferase C-terminal domain-containing protein</fullName>
    </recommendedName>
</protein>
<evidence type="ECO:0000256" key="4">
    <source>
        <dbReference type="ARBA" id="ARBA00022989"/>
    </source>
</evidence>
<dbReference type="eggNOG" id="COG2898">
    <property type="taxonomic scope" value="Bacteria"/>
</dbReference>
<feature type="domain" description="Phosphatidylglycerol lysyltransferase C-terminal" evidence="6">
    <location>
        <begin position="14"/>
        <end position="339"/>
    </location>
</feature>
<reference evidence="7 8" key="1">
    <citation type="journal article" date="2011" name="Stand. Genomic Sci.">
        <title>Non-contiguous finished genome sequence and contextual data of the filamentous soil bacterium Ktedonobacter racemifer type strain (SOSP1-21).</title>
        <authorList>
            <person name="Chang Y.J."/>
            <person name="Land M."/>
            <person name="Hauser L."/>
            <person name="Chertkov O."/>
            <person name="Del Rio T.G."/>
            <person name="Nolan M."/>
            <person name="Copeland A."/>
            <person name="Tice H."/>
            <person name="Cheng J.F."/>
            <person name="Lucas S."/>
            <person name="Han C."/>
            <person name="Goodwin L."/>
            <person name="Pitluck S."/>
            <person name="Ivanova N."/>
            <person name="Ovchinikova G."/>
            <person name="Pati A."/>
            <person name="Chen A."/>
            <person name="Palaniappan K."/>
            <person name="Mavromatis K."/>
            <person name="Liolios K."/>
            <person name="Brettin T."/>
            <person name="Fiebig A."/>
            <person name="Rohde M."/>
            <person name="Abt B."/>
            <person name="Goker M."/>
            <person name="Detter J.C."/>
            <person name="Woyke T."/>
            <person name="Bristow J."/>
            <person name="Eisen J.A."/>
            <person name="Markowitz V."/>
            <person name="Hugenholtz P."/>
            <person name="Kyrpides N.C."/>
            <person name="Klenk H.P."/>
            <person name="Lapidus A."/>
        </authorList>
    </citation>
    <scope>NUCLEOTIDE SEQUENCE [LARGE SCALE GENOMIC DNA]</scope>
    <source>
        <strain evidence="8">DSM 44963</strain>
    </source>
</reference>
<dbReference type="PANTHER" id="PTHR34697">
    <property type="entry name" value="PHOSPHATIDYLGLYCEROL LYSYLTRANSFERASE"/>
    <property type="match status" value="1"/>
</dbReference>
<evidence type="ECO:0000313" key="7">
    <source>
        <dbReference type="EMBL" id="EFH85080.1"/>
    </source>
</evidence>
<gene>
    <name evidence="7" type="ORF">Krac_6233</name>
</gene>